<dbReference type="EC" id="3.1.3.62" evidence="4"/>
<dbReference type="Pfam" id="PF00328">
    <property type="entry name" value="His_Phos_2"/>
    <property type="match status" value="1"/>
</dbReference>
<dbReference type="GO" id="GO:0016020">
    <property type="term" value="C:membrane"/>
    <property type="evidence" value="ECO:0007669"/>
    <property type="project" value="UniProtKB-SubCell"/>
</dbReference>
<evidence type="ECO:0000313" key="15">
    <source>
        <dbReference type="EMBL" id="CEP01146.1"/>
    </source>
</evidence>
<evidence type="ECO:0000256" key="13">
    <source>
        <dbReference type="ARBA" id="ARBA00043832"/>
    </source>
</evidence>
<evidence type="ECO:0000256" key="14">
    <source>
        <dbReference type="SAM" id="SignalP"/>
    </source>
</evidence>
<name>A0A0G4J1J6_PLABS</name>
<evidence type="ECO:0000256" key="3">
    <source>
        <dbReference type="ARBA" id="ARBA00012976"/>
    </source>
</evidence>
<comment type="catalytic activity">
    <reaction evidence="11">
        <text>1D-myo-inositol 1,2,4,5,6-pentakisphosphate + H2O = 1D-myo-inositol 1,2,5,6-tetrakisphosphate + phosphate</text>
        <dbReference type="Rhea" id="RHEA:77115"/>
        <dbReference type="ChEBI" id="CHEBI:15377"/>
        <dbReference type="ChEBI" id="CHEBI:43474"/>
        <dbReference type="ChEBI" id="CHEBI:57798"/>
        <dbReference type="ChEBI" id="CHEBI:195535"/>
        <dbReference type="EC" id="3.1.3.62"/>
    </reaction>
    <physiologicalReaction direction="left-to-right" evidence="11">
        <dbReference type="Rhea" id="RHEA:77116"/>
    </physiologicalReaction>
</comment>
<evidence type="ECO:0000256" key="2">
    <source>
        <dbReference type="ARBA" id="ARBA00008422"/>
    </source>
</evidence>
<evidence type="ECO:0000256" key="11">
    <source>
        <dbReference type="ARBA" id="ARBA00043671"/>
    </source>
</evidence>
<dbReference type="EC" id="3.1.3.80" evidence="3"/>
<evidence type="ECO:0000256" key="8">
    <source>
        <dbReference type="ARBA" id="ARBA00023136"/>
    </source>
</evidence>
<dbReference type="PANTHER" id="PTHR20963">
    <property type="entry name" value="MULTIPLE INOSITOL POLYPHOSPHATE PHOSPHATASE-RELATED"/>
    <property type="match status" value="1"/>
</dbReference>
<comment type="catalytic activity">
    <reaction evidence="13">
        <text>(2R)-2,3-bisphosphoglycerate + H2O = (2R)-2-phosphoglycerate + phosphate</text>
        <dbReference type="Rhea" id="RHEA:27381"/>
        <dbReference type="ChEBI" id="CHEBI:15377"/>
        <dbReference type="ChEBI" id="CHEBI:43474"/>
        <dbReference type="ChEBI" id="CHEBI:58248"/>
        <dbReference type="ChEBI" id="CHEBI:58289"/>
        <dbReference type="EC" id="3.1.3.80"/>
    </reaction>
    <physiologicalReaction direction="left-to-right" evidence="13">
        <dbReference type="Rhea" id="RHEA:27382"/>
    </physiologicalReaction>
</comment>
<keyword evidence="6 14" id="KW-0732">Signal</keyword>
<evidence type="ECO:0000313" key="16">
    <source>
        <dbReference type="Proteomes" id="UP000039324"/>
    </source>
</evidence>
<organism evidence="15 16">
    <name type="scientific">Plasmodiophora brassicae</name>
    <name type="common">Clubroot disease agent</name>
    <dbReference type="NCBI Taxonomy" id="37360"/>
    <lineage>
        <taxon>Eukaryota</taxon>
        <taxon>Sar</taxon>
        <taxon>Rhizaria</taxon>
        <taxon>Endomyxa</taxon>
        <taxon>Phytomyxea</taxon>
        <taxon>Plasmodiophorida</taxon>
        <taxon>Plasmodiophoridae</taxon>
        <taxon>Plasmodiophora</taxon>
    </lineage>
</organism>
<evidence type="ECO:0000256" key="9">
    <source>
        <dbReference type="ARBA" id="ARBA00031642"/>
    </source>
</evidence>
<dbReference type="Proteomes" id="UP000039324">
    <property type="component" value="Unassembled WGS sequence"/>
</dbReference>
<evidence type="ECO:0000256" key="4">
    <source>
        <dbReference type="ARBA" id="ARBA00013040"/>
    </source>
</evidence>
<evidence type="ECO:0000256" key="10">
    <source>
        <dbReference type="ARBA" id="ARBA00043668"/>
    </source>
</evidence>
<dbReference type="STRING" id="37360.A0A0G4J1J6"/>
<reference evidence="15 16" key="1">
    <citation type="submission" date="2015-02" db="EMBL/GenBank/DDBJ databases">
        <authorList>
            <person name="Chooi Y.-H."/>
        </authorList>
    </citation>
    <scope>NUCLEOTIDE SEQUENCE [LARGE SCALE GENOMIC DNA]</scope>
    <source>
        <strain evidence="15">E3</strain>
    </source>
</reference>
<dbReference type="InterPro" id="IPR000560">
    <property type="entry name" value="His_Pase_clade-2"/>
</dbReference>
<dbReference type="OrthoDB" id="1706648at2759"/>
<sequence length="149" mass="17153">MAVAAAMMALIWVGVVDASFDIRQHLSSSTPYGDRWRHSPAPGVVGECRLRQISMVVRHGSRYPTRSKLRLYRDVRQRVQQLLGSRSWMPDDPFDDALAGHLTVAGLHEQFELGRRIRERHPDLFASAYHPERCRLRSSLHLFAPVPWR</sequence>
<dbReference type="Gene3D" id="3.40.50.1240">
    <property type="entry name" value="Phosphoglycerate mutase-like"/>
    <property type="match status" value="1"/>
</dbReference>
<accession>A0A0G4J1J6</accession>
<comment type="catalytic activity">
    <reaction evidence="10">
        <text>1D-myo-inositol 1,2,5,6-tetrakisphosphate + H2O = 1D-myo-inositol 1,2,6-trisphosphate + phosphate</text>
        <dbReference type="Rhea" id="RHEA:77119"/>
        <dbReference type="ChEBI" id="CHEBI:15377"/>
        <dbReference type="ChEBI" id="CHEBI:43474"/>
        <dbReference type="ChEBI" id="CHEBI:195535"/>
        <dbReference type="ChEBI" id="CHEBI:195537"/>
        <dbReference type="EC" id="3.1.3.62"/>
    </reaction>
    <physiologicalReaction direction="left-to-right" evidence="10">
        <dbReference type="Rhea" id="RHEA:77120"/>
    </physiologicalReaction>
</comment>
<evidence type="ECO:0000256" key="1">
    <source>
        <dbReference type="ARBA" id="ARBA00004370"/>
    </source>
</evidence>
<dbReference type="PROSITE" id="PS00616">
    <property type="entry name" value="HIS_ACID_PHOSPHAT_1"/>
    <property type="match status" value="1"/>
</dbReference>
<evidence type="ECO:0000256" key="6">
    <source>
        <dbReference type="ARBA" id="ARBA00022729"/>
    </source>
</evidence>
<dbReference type="AlphaFoldDB" id="A0A0G4J1J6"/>
<evidence type="ECO:0000256" key="5">
    <source>
        <dbReference type="ARBA" id="ARBA00018097"/>
    </source>
</evidence>
<dbReference type="GO" id="GO:0034417">
    <property type="term" value="F:bisphosphoglycerate 3-phosphatase activity"/>
    <property type="evidence" value="ECO:0007669"/>
    <property type="project" value="UniProtKB-EC"/>
</dbReference>
<dbReference type="GO" id="GO:0003993">
    <property type="term" value="F:acid phosphatase activity"/>
    <property type="evidence" value="ECO:0007669"/>
    <property type="project" value="TreeGrafter"/>
</dbReference>
<dbReference type="InterPro" id="IPR033379">
    <property type="entry name" value="Acid_Pase_AS"/>
</dbReference>
<dbReference type="SUPFAM" id="SSF53254">
    <property type="entry name" value="Phosphoglycerate mutase-like"/>
    <property type="match status" value="1"/>
</dbReference>
<evidence type="ECO:0000256" key="12">
    <source>
        <dbReference type="ARBA" id="ARBA00043691"/>
    </source>
</evidence>
<comment type="catalytic activity">
    <reaction evidence="12">
        <text>1D-myo-inositol hexakisphosphate + H2O = 1D-myo-inositol 1,2,4,5,6-pentakisphosphate + phosphate</text>
        <dbReference type="Rhea" id="RHEA:16989"/>
        <dbReference type="ChEBI" id="CHEBI:15377"/>
        <dbReference type="ChEBI" id="CHEBI:43474"/>
        <dbReference type="ChEBI" id="CHEBI:57798"/>
        <dbReference type="ChEBI" id="CHEBI:58130"/>
        <dbReference type="EC" id="3.1.3.62"/>
    </reaction>
    <physiologicalReaction direction="left-to-right" evidence="12">
        <dbReference type="Rhea" id="RHEA:16990"/>
    </physiologicalReaction>
</comment>
<comment type="subcellular location">
    <subcellularLocation>
        <location evidence="1">Membrane</location>
    </subcellularLocation>
</comment>
<keyword evidence="7" id="KW-0378">Hydrolase</keyword>
<dbReference type="EMBL" id="CDSF01000109">
    <property type="protein sequence ID" value="CEP01146.1"/>
    <property type="molecule type" value="Genomic_DNA"/>
</dbReference>
<comment type="similarity">
    <text evidence="2">Belongs to the histidine acid phosphatase family. MINPP1 subfamily.</text>
</comment>
<evidence type="ECO:0000256" key="7">
    <source>
        <dbReference type="ARBA" id="ARBA00022801"/>
    </source>
</evidence>
<protein>
    <recommendedName>
        <fullName evidence="5">Multiple inositol polyphosphate phosphatase 1</fullName>
        <ecNumber evidence="4">3.1.3.62</ecNumber>
        <ecNumber evidence="3">3.1.3.80</ecNumber>
    </recommendedName>
    <alternativeName>
        <fullName evidence="9">2,3-bisphosphoglycerate 3-phosphatase</fullName>
    </alternativeName>
</protein>
<feature type="signal peptide" evidence="14">
    <location>
        <begin position="1"/>
        <end position="18"/>
    </location>
</feature>
<dbReference type="PANTHER" id="PTHR20963:SF8">
    <property type="entry name" value="MULTIPLE INOSITOL POLYPHOSPHATE PHOSPHATASE 1"/>
    <property type="match status" value="1"/>
</dbReference>
<dbReference type="InterPro" id="IPR029033">
    <property type="entry name" value="His_PPase_superfam"/>
</dbReference>
<gene>
    <name evidence="15" type="ORF">PBRA_008458</name>
</gene>
<proteinExistence type="inferred from homology"/>
<feature type="chain" id="PRO_5005193511" description="Multiple inositol polyphosphate phosphatase 1" evidence="14">
    <location>
        <begin position="19"/>
        <end position="149"/>
    </location>
</feature>
<keyword evidence="16" id="KW-1185">Reference proteome</keyword>
<keyword evidence="8" id="KW-0472">Membrane</keyword>